<evidence type="ECO:0000313" key="1">
    <source>
        <dbReference type="EnsemblMetazoa" id="GPPI024965-PA"/>
    </source>
</evidence>
<evidence type="ECO:0000313" key="2">
    <source>
        <dbReference type="Proteomes" id="UP000092460"/>
    </source>
</evidence>
<dbReference type="EnsemblMetazoa" id="GPPI024965-RA">
    <property type="protein sequence ID" value="GPPI024965-PA"/>
    <property type="gene ID" value="GPPI024965"/>
</dbReference>
<accession>A0A1B0BBM4</accession>
<dbReference type="AlphaFoldDB" id="A0A1B0BBM4"/>
<dbReference type="VEuPathDB" id="VectorBase:GPPI024965"/>
<keyword evidence="2" id="KW-1185">Reference proteome</keyword>
<sequence length="134" mass="15516">MNLKHAAMESGKSQYNNINIVYKNWANPQTAVQIFVIIVSMFIKTQSHTSCYNFSKATLFKSAQGLLNLLRDFLNFIGLVVTRVITAKNLRWHKWLQLMLPELSSGIPTNLEPPSKLNCFHFQKHLHMETQKRI</sequence>
<reference evidence="2" key="1">
    <citation type="submission" date="2015-01" db="EMBL/GenBank/DDBJ databases">
        <authorList>
            <person name="Aksoy S."/>
            <person name="Warren W."/>
            <person name="Wilson R.K."/>
        </authorList>
    </citation>
    <scope>NUCLEOTIDE SEQUENCE [LARGE SCALE GENOMIC DNA]</scope>
    <source>
        <strain evidence="2">IAEA</strain>
    </source>
</reference>
<proteinExistence type="predicted"/>
<reference evidence="1" key="2">
    <citation type="submission" date="2020-05" db="UniProtKB">
        <authorList>
            <consortium name="EnsemblMetazoa"/>
        </authorList>
    </citation>
    <scope>IDENTIFICATION</scope>
    <source>
        <strain evidence="1">IAEA</strain>
    </source>
</reference>
<name>A0A1B0BBM4_9MUSC</name>
<protein>
    <submittedName>
        <fullName evidence="1">Uncharacterized protein</fullName>
    </submittedName>
</protein>
<organism evidence="1 2">
    <name type="scientific">Glossina palpalis gambiensis</name>
    <dbReference type="NCBI Taxonomy" id="67801"/>
    <lineage>
        <taxon>Eukaryota</taxon>
        <taxon>Metazoa</taxon>
        <taxon>Ecdysozoa</taxon>
        <taxon>Arthropoda</taxon>
        <taxon>Hexapoda</taxon>
        <taxon>Insecta</taxon>
        <taxon>Pterygota</taxon>
        <taxon>Neoptera</taxon>
        <taxon>Endopterygota</taxon>
        <taxon>Diptera</taxon>
        <taxon>Brachycera</taxon>
        <taxon>Muscomorpha</taxon>
        <taxon>Hippoboscoidea</taxon>
        <taxon>Glossinidae</taxon>
        <taxon>Glossina</taxon>
    </lineage>
</organism>
<dbReference type="EMBL" id="JXJN01011534">
    <property type="status" value="NOT_ANNOTATED_CDS"/>
    <property type="molecule type" value="Genomic_DNA"/>
</dbReference>
<dbReference type="Proteomes" id="UP000092460">
    <property type="component" value="Unassembled WGS sequence"/>
</dbReference>